<dbReference type="InterPro" id="IPR025495">
    <property type="entry name" value="DUF4386"/>
</dbReference>
<dbReference type="Proteomes" id="UP001595629">
    <property type="component" value="Unassembled WGS sequence"/>
</dbReference>
<feature type="transmembrane region" description="Helical" evidence="1">
    <location>
        <begin position="145"/>
        <end position="163"/>
    </location>
</feature>
<dbReference type="EMBL" id="JBHRXI010000017">
    <property type="protein sequence ID" value="MFC3615384.1"/>
    <property type="molecule type" value="Genomic_DNA"/>
</dbReference>
<organism evidence="2 3">
    <name type="scientific">Lutimaribacter marinistellae</name>
    <dbReference type="NCBI Taxonomy" id="1820329"/>
    <lineage>
        <taxon>Bacteria</taxon>
        <taxon>Pseudomonadati</taxon>
        <taxon>Pseudomonadota</taxon>
        <taxon>Alphaproteobacteria</taxon>
        <taxon>Rhodobacterales</taxon>
        <taxon>Roseobacteraceae</taxon>
        <taxon>Lutimaribacter</taxon>
    </lineage>
</organism>
<evidence type="ECO:0000313" key="2">
    <source>
        <dbReference type="EMBL" id="MFC3615384.1"/>
    </source>
</evidence>
<comment type="caution">
    <text evidence="2">The sequence shown here is derived from an EMBL/GenBank/DDBJ whole genome shotgun (WGS) entry which is preliminary data.</text>
</comment>
<keyword evidence="3" id="KW-1185">Reference proteome</keyword>
<dbReference type="RefSeq" id="WP_386736658.1">
    <property type="nucleotide sequence ID" value="NZ_JBHRXI010000017.1"/>
</dbReference>
<sequence>MTPLAHSDDLSRKSRVAELLYLAIIVTDLGADIRLRRMLIDFPDANATAAAILSAPGQFRLAVAAGVVMALSDARLAILLHLIFRKMAPGLALSAMVFRLIQALLIAASILALLAAWLVLTRDGLSDAPVLASVFLDLHEYGCDLGLVISGVNSLIMGVLVWRSGLVAKAFVAGLGIAGPVCLAGSGMRFFAPELLPIFLPAYGLTFLAETAFCLRLLLLNWPAKHDAHRVSSGSQQLGDNQ</sequence>
<name>A0ABV7TLK2_9RHOB</name>
<keyword evidence="1" id="KW-1133">Transmembrane helix</keyword>
<evidence type="ECO:0000313" key="3">
    <source>
        <dbReference type="Proteomes" id="UP001595629"/>
    </source>
</evidence>
<keyword evidence="1" id="KW-0812">Transmembrane</keyword>
<proteinExistence type="predicted"/>
<feature type="transmembrane region" description="Helical" evidence="1">
    <location>
        <begin position="61"/>
        <end position="84"/>
    </location>
</feature>
<feature type="transmembrane region" description="Helical" evidence="1">
    <location>
        <begin position="96"/>
        <end position="120"/>
    </location>
</feature>
<evidence type="ECO:0000256" key="1">
    <source>
        <dbReference type="SAM" id="Phobius"/>
    </source>
</evidence>
<accession>A0ABV7TLK2</accession>
<protein>
    <submittedName>
        <fullName evidence="2">DUF4386 domain-containing protein</fullName>
    </submittedName>
</protein>
<feature type="transmembrane region" description="Helical" evidence="1">
    <location>
        <begin position="198"/>
        <end position="220"/>
    </location>
</feature>
<feature type="transmembrane region" description="Helical" evidence="1">
    <location>
        <begin position="170"/>
        <end position="192"/>
    </location>
</feature>
<dbReference type="Pfam" id="PF14329">
    <property type="entry name" value="DUF4386"/>
    <property type="match status" value="1"/>
</dbReference>
<reference evidence="3" key="1">
    <citation type="journal article" date="2019" name="Int. J. Syst. Evol. Microbiol.">
        <title>The Global Catalogue of Microorganisms (GCM) 10K type strain sequencing project: providing services to taxonomists for standard genome sequencing and annotation.</title>
        <authorList>
            <consortium name="The Broad Institute Genomics Platform"/>
            <consortium name="The Broad Institute Genome Sequencing Center for Infectious Disease"/>
            <person name="Wu L."/>
            <person name="Ma J."/>
        </authorList>
    </citation>
    <scope>NUCLEOTIDE SEQUENCE [LARGE SCALE GENOMIC DNA]</scope>
    <source>
        <strain evidence="3">KCTC 42911</strain>
    </source>
</reference>
<keyword evidence="1" id="KW-0472">Membrane</keyword>
<gene>
    <name evidence="2" type="ORF">ACFORG_16630</name>
</gene>